<accession>A0A1B0G9M3</accession>
<proteinExistence type="predicted"/>
<feature type="compositionally biased region" description="Basic residues" evidence="1">
    <location>
        <begin position="1"/>
        <end position="11"/>
    </location>
</feature>
<sequence length="63" mass="7904">MFYHSYKRQQQRKQQQQQQQQQYHQQQHLQLSTINRKVGDIERQMKTIKTIMRNVKKQISLYV</sequence>
<organism evidence="2 3">
    <name type="scientific">Glossina morsitans morsitans</name>
    <name type="common">Savannah tsetse fly</name>
    <dbReference type="NCBI Taxonomy" id="37546"/>
    <lineage>
        <taxon>Eukaryota</taxon>
        <taxon>Metazoa</taxon>
        <taxon>Ecdysozoa</taxon>
        <taxon>Arthropoda</taxon>
        <taxon>Hexapoda</taxon>
        <taxon>Insecta</taxon>
        <taxon>Pterygota</taxon>
        <taxon>Neoptera</taxon>
        <taxon>Endopterygota</taxon>
        <taxon>Diptera</taxon>
        <taxon>Brachycera</taxon>
        <taxon>Muscomorpha</taxon>
        <taxon>Hippoboscoidea</taxon>
        <taxon>Glossinidae</taxon>
        <taxon>Glossina</taxon>
    </lineage>
</organism>
<feature type="region of interest" description="Disordered" evidence="1">
    <location>
        <begin position="1"/>
        <end position="29"/>
    </location>
</feature>
<reference evidence="2" key="1">
    <citation type="submission" date="2020-05" db="UniProtKB">
        <authorList>
            <consortium name="EnsemblMetazoa"/>
        </authorList>
    </citation>
    <scope>IDENTIFICATION</scope>
    <source>
        <strain evidence="2">Yale</strain>
    </source>
</reference>
<evidence type="ECO:0000313" key="3">
    <source>
        <dbReference type="Proteomes" id="UP000092444"/>
    </source>
</evidence>
<protein>
    <submittedName>
        <fullName evidence="2">Uncharacterized protein</fullName>
    </submittedName>
</protein>
<evidence type="ECO:0000256" key="1">
    <source>
        <dbReference type="SAM" id="MobiDB-lite"/>
    </source>
</evidence>
<dbReference type="Proteomes" id="UP000092444">
    <property type="component" value="Unassembled WGS sequence"/>
</dbReference>
<evidence type="ECO:0000313" key="2">
    <source>
        <dbReference type="EnsemblMetazoa" id="GMOY010010-PA"/>
    </source>
</evidence>
<dbReference type="EnsemblMetazoa" id="GMOY010010-RA">
    <property type="protein sequence ID" value="GMOY010010-PA"/>
    <property type="gene ID" value="GMOY010010"/>
</dbReference>
<dbReference type="EMBL" id="CCAG010001992">
    <property type="status" value="NOT_ANNOTATED_CDS"/>
    <property type="molecule type" value="Genomic_DNA"/>
</dbReference>
<feature type="compositionally biased region" description="Low complexity" evidence="1">
    <location>
        <begin position="12"/>
        <end position="29"/>
    </location>
</feature>
<dbReference type="VEuPathDB" id="VectorBase:GMOY010010"/>
<name>A0A1B0G9M3_GLOMM</name>
<dbReference type="AlphaFoldDB" id="A0A1B0G9M3"/>
<keyword evidence="3" id="KW-1185">Reference proteome</keyword>